<dbReference type="PANTHER" id="PTHR42988:SF2">
    <property type="entry name" value="CYCLIC NUCLEOTIDE PHOSPHODIESTERASE CBUA0032-RELATED"/>
    <property type="match status" value="1"/>
</dbReference>
<keyword evidence="1" id="KW-0479">Metal-binding</keyword>
<dbReference type="OrthoDB" id="2036332at2"/>
<evidence type="ECO:0000313" key="6">
    <source>
        <dbReference type="EMBL" id="ERN42199.1"/>
    </source>
</evidence>
<dbReference type="GO" id="GO:0016787">
    <property type="term" value="F:hydrolase activity"/>
    <property type="evidence" value="ECO:0007669"/>
    <property type="project" value="UniProtKB-KW"/>
</dbReference>
<accession>U5DNL7</accession>
<dbReference type="EMBL" id="ASSJ01000030">
    <property type="protein sequence ID" value="ERN42199.1"/>
    <property type="molecule type" value="Genomic_DNA"/>
</dbReference>
<dbReference type="RefSeq" id="WP_022605518.1">
    <property type="nucleotide sequence ID" value="NZ_ASSJ01000030.1"/>
</dbReference>
<dbReference type="STRING" id="582515.KR51_00011280"/>
<dbReference type="InterPro" id="IPR029052">
    <property type="entry name" value="Metallo-depent_PP-like"/>
</dbReference>
<dbReference type="Pfam" id="PF00149">
    <property type="entry name" value="Metallophos"/>
    <property type="match status" value="1"/>
</dbReference>
<dbReference type="PANTHER" id="PTHR42988">
    <property type="entry name" value="PHOSPHOHYDROLASE"/>
    <property type="match status" value="1"/>
</dbReference>
<dbReference type="Proteomes" id="UP000016960">
    <property type="component" value="Unassembled WGS sequence"/>
</dbReference>
<dbReference type="PATRIC" id="fig|582515.4.peg.1263"/>
<reference evidence="6 7" key="1">
    <citation type="submission" date="2013-05" db="EMBL/GenBank/DDBJ databases">
        <title>Draft genome sequence of Rubidibacter lacunae KORDI 51-2.</title>
        <authorList>
            <person name="Choi D.H."/>
            <person name="Noh J.H."/>
            <person name="Kwon K.-K."/>
            <person name="Lee J.-H."/>
            <person name="Ryu J.-Y."/>
        </authorList>
    </citation>
    <scope>NUCLEOTIDE SEQUENCE [LARGE SCALE GENOMIC DNA]</scope>
    <source>
        <strain evidence="6 7">KORDI 51-2</strain>
    </source>
</reference>
<evidence type="ECO:0000256" key="4">
    <source>
        <dbReference type="ARBA" id="ARBA00025742"/>
    </source>
</evidence>
<evidence type="ECO:0000256" key="3">
    <source>
        <dbReference type="ARBA" id="ARBA00023004"/>
    </source>
</evidence>
<comment type="similarity">
    <text evidence="4">Belongs to the cyclic nucleotide phosphodiesterase class-III family.</text>
</comment>
<evidence type="ECO:0000259" key="5">
    <source>
        <dbReference type="Pfam" id="PF00149"/>
    </source>
</evidence>
<comment type="caution">
    <text evidence="6">The sequence shown here is derived from an EMBL/GenBank/DDBJ whole genome shotgun (WGS) entry which is preliminary data.</text>
</comment>
<evidence type="ECO:0000256" key="1">
    <source>
        <dbReference type="ARBA" id="ARBA00022723"/>
    </source>
</evidence>
<organism evidence="6 7">
    <name type="scientific">Rubidibacter lacunae KORDI 51-2</name>
    <dbReference type="NCBI Taxonomy" id="582515"/>
    <lineage>
        <taxon>Bacteria</taxon>
        <taxon>Bacillati</taxon>
        <taxon>Cyanobacteriota</taxon>
        <taxon>Cyanophyceae</taxon>
        <taxon>Oscillatoriophycideae</taxon>
        <taxon>Chroococcales</taxon>
        <taxon>Aphanothecaceae</taxon>
        <taxon>Rubidibacter</taxon>
    </lineage>
</organism>
<evidence type="ECO:0000256" key="2">
    <source>
        <dbReference type="ARBA" id="ARBA00022801"/>
    </source>
</evidence>
<keyword evidence="3" id="KW-0408">Iron</keyword>
<keyword evidence="2 6" id="KW-0378">Hydrolase</keyword>
<dbReference type="InParanoid" id="U5DNL7"/>
<name>U5DNL7_9CHRO</name>
<dbReference type="InterPro" id="IPR004843">
    <property type="entry name" value="Calcineurin-like_PHP"/>
</dbReference>
<protein>
    <submittedName>
        <fullName evidence="6">Putative phosphohydrolase</fullName>
    </submittedName>
</protein>
<dbReference type="GO" id="GO:0046872">
    <property type="term" value="F:metal ion binding"/>
    <property type="evidence" value="ECO:0007669"/>
    <property type="project" value="UniProtKB-KW"/>
</dbReference>
<proteinExistence type="inferred from homology"/>
<sequence>MSLHFRFAIASDLHVALPETIPESTQRFHLVEVSIPVLDKVLEHLSTVDLDFLLVPGDLTQDGEPENHTWLQQRLEQLPYTVYVIPGNHDIPSASGSDRAIAPRDFPNYYRRCGYDRAGTPDALYYTCELLPGVQLVALNSNLFDADGKQYGRLDREQLNWLRQLLPALRDRLAIVAIHHNVIEHVPGQGQHPLSRRYMLENADELKQILRENGVKLVCTGHLHVQDIALEGELCDIVTGSLVSYPHPYRIIDVCHDDRGMVLEVDSHRVAAVPGWEDLQERSRECLGDRSFPFMQRLLAGVSLDLDADATDAIARHLRYFWADIAAGDARFEFPDFPPAARRYFERFSADACPAYVGDNRATLVL</sequence>
<dbReference type="AlphaFoldDB" id="U5DNL7"/>
<dbReference type="eggNOG" id="COG1409">
    <property type="taxonomic scope" value="Bacteria"/>
</dbReference>
<gene>
    <name evidence="6" type="ORF">KR51_00011280</name>
</gene>
<feature type="domain" description="Calcineurin-like phosphoesterase" evidence="5">
    <location>
        <begin position="5"/>
        <end position="225"/>
    </location>
</feature>
<keyword evidence="7" id="KW-1185">Reference proteome</keyword>
<dbReference type="SUPFAM" id="SSF56300">
    <property type="entry name" value="Metallo-dependent phosphatases"/>
    <property type="match status" value="1"/>
</dbReference>
<dbReference type="Gene3D" id="3.60.21.10">
    <property type="match status" value="1"/>
</dbReference>
<evidence type="ECO:0000313" key="7">
    <source>
        <dbReference type="Proteomes" id="UP000016960"/>
    </source>
</evidence>
<dbReference type="InterPro" id="IPR050884">
    <property type="entry name" value="CNP_phosphodiesterase-III"/>
</dbReference>